<dbReference type="OrthoDB" id="5480336at2"/>
<keyword evidence="3" id="KW-1185">Reference proteome</keyword>
<feature type="region of interest" description="Disordered" evidence="1">
    <location>
        <begin position="1"/>
        <end position="32"/>
    </location>
</feature>
<protein>
    <submittedName>
        <fullName evidence="2">Uncharacterized protein</fullName>
    </submittedName>
</protein>
<comment type="caution">
    <text evidence="2">The sequence shown here is derived from an EMBL/GenBank/DDBJ whole genome shotgun (WGS) entry which is preliminary data.</text>
</comment>
<proteinExistence type="predicted"/>
<gene>
    <name evidence="2" type="ORF">FJV41_33170</name>
</gene>
<evidence type="ECO:0000256" key="1">
    <source>
        <dbReference type="SAM" id="MobiDB-lite"/>
    </source>
</evidence>
<evidence type="ECO:0000313" key="2">
    <source>
        <dbReference type="EMBL" id="TQF11646.1"/>
    </source>
</evidence>
<feature type="compositionally biased region" description="Basic and acidic residues" evidence="1">
    <location>
        <begin position="10"/>
        <end position="27"/>
    </location>
</feature>
<dbReference type="Proteomes" id="UP000315369">
    <property type="component" value="Unassembled WGS sequence"/>
</dbReference>
<evidence type="ECO:0000313" key="3">
    <source>
        <dbReference type="Proteomes" id="UP000315369"/>
    </source>
</evidence>
<organism evidence="2 3">
    <name type="scientific">Myxococcus llanfairpwllgwyngyllgogerychwyrndrobwllllantysiliogogogochensis</name>
    <dbReference type="NCBI Taxonomy" id="2590453"/>
    <lineage>
        <taxon>Bacteria</taxon>
        <taxon>Pseudomonadati</taxon>
        <taxon>Myxococcota</taxon>
        <taxon>Myxococcia</taxon>
        <taxon>Myxococcales</taxon>
        <taxon>Cystobacterineae</taxon>
        <taxon>Myxococcaceae</taxon>
        <taxon>Myxococcus</taxon>
    </lineage>
</organism>
<dbReference type="EMBL" id="VIFM01000177">
    <property type="protein sequence ID" value="TQF11646.1"/>
    <property type="molecule type" value="Genomic_DNA"/>
</dbReference>
<reference evidence="2 3" key="1">
    <citation type="submission" date="2019-06" db="EMBL/GenBank/DDBJ databases">
        <authorList>
            <person name="Livingstone P."/>
            <person name="Whitworth D."/>
        </authorList>
    </citation>
    <scope>NUCLEOTIDE SEQUENCE [LARGE SCALE GENOMIC DNA]</scope>
    <source>
        <strain evidence="2 3">AM401</strain>
    </source>
</reference>
<dbReference type="RefSeq" id="WP_141646603.1">
    <property type="nucleotide sequence ID" value="NZ_VIFM01000177.1"/>
</dbReference>
<accession>A0A540WRK3</accession>
<sequence>MSSGRRNKGPHPDSREETGGQRTRDPPPADPSFASLEQAYRRLEHLYEISKLFASFESVSKSFDPALGILAKSLPLRSAVLIETENGRSKMIVWPSELQDSERLRAVKEHAEAAYAYLVGAKSTESLGLSEQPGETLLRLALVGGAEVASGDDACGGTGSRISYTAPSDGVYEVRMGCYSDGACSGTVSYSVLSPDANGALIGARTFTGSNTNNASTNYSTLVLHLTQGQVLDVGTCGLAGSGLVGDTYLKLIDADGNVDLFGSDDACSDHGSRIAYTADRTGTFEVRLGCFSTGTCQGTVVYNITAAPSQDQMLPAGFVSAKTYLDNARPGEQPGDAIVDVDYAEFVDDLKAFLAEDDTLRRLVDQDLQVMVEGQLYQLTNLGVFQVDAASIPAYRAWLNTHAYAMNTDPNFQSIPGEVALPNGAYQVLPGVIRKVGNFGTPSVKLLGLDAEGGGGGGTTLAMADFADEPSAASGATQVADFLGRQRGTPQAEDDSRVRALGGTELGRISYWSGKVNAHKAAGGAWLKDSDCTSGASIAPLTYCRKFFPGTSSVTAVSVTAKPPNLWNVAGCGQTYSGNGLQEWICDGASTPPPSCNLTPPAFNMPAYTVGSNFSRSESVGMPGNRRFVFKAQSPGFQLKIAGIEIGFHKIDIKAKLQRKKRFLGIGYWGPSYGDEIVVGMDNMKLDTSYIVPYPQYFNTLVKPKLGSLADYKIGNWVVKAANIAVNFNPPGPGGPITTQNVADWISGAINTLIGSVYTNVWKAIERNVMDAIDWTYNTRYAAHTKMVSDINEAHKLRWVSGQGEKPQCYSHQNTWWFDANAGIRYVQNGGVAGPPGTPPTQVNYKYSMKAGSFYGRTRIGGSWYGLRFVRLP</sequence>
<dbReference type="AlphaFoldDB" id="A0A540WRK3"/>
<name>A0A540WRK3_9BACT</name>